<dbReference type="Proteomes" id="UP001229421">
    <property type="component" value="Unassembled WGS sequence"/>
</dbReference>
<dbReference type="EMBL" id="JAUHHV010000001">
    <property type="protein sequence ID" value="KAK1434712.1"/>
    <property type="molecule type" value="Genomic_DNA"/>
</dbReference>
<dbReference type="AlphaFoldDB" id="A0AAD8LA88"/>
<reference evidence="1" key="1">
    <citation type="journal article" date="2023" name="bioRxiv">
        <title>Improved chromosome-level genome assembly for marigold (Tagetes erecta).</title>
        <authorList>
            <person name="Jiang F."/>
            <person name="Yuan L."/>
            <person name="Wang S."/>
            <person name="Wang H."/>
            <person name="Xu D."/>
            <person name="Wang A."/>
            <person name="Fan W."/>
        </authorList>
    </citation>
    <scope>NUCLEOTIDE SEQUENCE</scope>
    <source>
        <strain evidence="1">WSJ</strain>
        <tissue evidence="1">Leaf</tissue>
    </source>
</reference>
<proteinExistence type="predicted"/>
<protein>
    <submittedName>
        <fullName evidence="1">Uncharacterized protein</fullName>
    </submittedName>
</protein>
<evidence type="ECO:0000313" key="1">
    <source>
        <dbReference type="EMBL" id="KAK1434712.1"/>
    </source>
</evidence>
<keyword evidence="2" id="KW-1185">Reference proteome</keyword>
<sequence length="73" mass="8706">MKTIGGKKKHHLQHKSNQYHHCCMYVYIIYNQPLTTVMKPFPYFFTSNKHLNTAQDPNSSHIFSDDYLYTNHT</sequence>
<evidence type="ECO:0000313" key="2">
    <source>
        <dbReference type="Proteomes" id="UP001229421"/>
    </source>
</evidence>
<accession>A0AAD8LA88</accession>
<name>A0AAD8LA88_TARER</name>
<gene>
    <name evidence="1" type="ORF">QVD17_00461</name>
</gene>
<organism evidence="1 2">
    <name type="scientific">Tagetes erecta</name>
    <name type="common">African marigold</name>
    <dbReference type="NCBI Taxonomy" id="13708"/>
    <lineage>
        <taxon>Eukaryota</taxon>
        <taxon>Viridiplantae</taxon>
        <taxon>Streptophyta</taxon>
        <taxon>Embryophyta</taxon>
        <taxon>Tracheophyta</taxon>
        <taxon>Spermatophyta</taxon>
        <taxon>Magnoliopsida</taxon>
        <taxon>eudicotyledons</taxon>
        <taxon>Gunneridae</taxon>
        <taxon>Pentapetalae</taxon>
        <taxon>asterids</taxon>
        <taxon>campanulids</taxon>
        <taxon>Asterales</taxon>
        <taxon>Asteraceae</taxon>
        <taxon>Asteroideae</taxon>
        <taxon>Heliantheae alliance</taxon>
        <taxon>Tageteae</taxon>
        <taxon>Tagetes</taxon>
    </lineage>
</organism>
<comment type="caution">
    <text evidence="1">The sequence shown here is derived from an EMBL/GenBank/DDBJ whole genome shotgun (WGS) entry which is preliminary data.</text>
</comment>